<accession>A0ABW8Y3C9</accession>
<comment type="caution">
    <text evidence="1">The sequence shown here is derived from an EMBL/GenBank/DDBJ whole genome shotgun (WGS) entry which is preliminary data.</text>
</comment>
<gene>
    <name evidence="1" type="ORF">ABS765_07165</name>
</gene>
<dbReference type="PROSITE" id="PS51257">
    <property type="entry name" value="PROKAR_LIPOPROTEIN"/>
    <property type="match status" value="1"/>
</dbReference>
<reference evidence="1 2" key="1">
    <citation type="submission" date="2024-06" db="EMBL/GenBank/DDBJ databases">
        <authorList>
            <person name="Kaempfer P."/>
            <person name="Viver T."/>
        </authorList>
    </citation>
    <scope>NUCLEOTIDE SEQUENCE [LARGE SCALE GENOMIC DNA]</scope>
    <source>
        <strain evidence="1 2">ST-37</strain>
    </source>
</reference>
<dbReference type="RefSeq" id="WP_408089019.1">
    <property type="nucleotide sequence ID" value="NZ_JBELPY010000003.1"/>
</dbReference>
<evidence type="ECO:0008006" key="3">
    <source>
        <dbReference type="Google" id="ProtNLM"/>
    </source>
</evidence>
<protein>
    <recommendedName>
        <fullName evidence="3">Lipoprotein</fullName>
    </recommendedName>
</protein>
<evidence type="ECO:0000313" key="1">
    <source>
        <dbReference type="EMBL" id="MFL9833808.1"/>
    </source>
</evidence>
<dbReference type="Proteomes" id="UP001629058">
    <property type="component" value="Unassembled WGS sequence"/>
</dbReference>
<organism evidence="1 2">
    <name type="scientific">Chryseobacterium terrae</name>
    <dbReference type="NCBI Taxonomy" id="3163299"/>
    <lineage>
        <taxon>Bacteria</taxon>
        <taxon>Pseudomonadati</taxon>
        <taxon>Bacteroidota</taxon>
        <taxon>Flavobacteriia</taxon>
        <taxon>Flavobacteriales</taxon>
        <taxon>Weeksellaceae</taxon>
        <taxon>Chryseobacterium group</taxon>
        <taxon>Chryseobacterium</taxon>
    </lineage>
</organism>
<keyword evidence="2" id="KW-1185">Reference proteome</keyword>
<name>A0ABW8Y3C9_9FLAO</name>
<proteinExistence type="predicted"/>
<dbReference type="EMBL" id="JBELPY010000003">
    <property type="protein sequence ID" value="MFL9833808.1"/>
    <property type="molecule type" value="Genomic_DNA"/>
</dbReference>
<sequence length="114" mass="13401">MKIRFLYLCFVLITISCRNERKEVLLADREAPLGWIYLKIYDDKSFEFISKGMMRDNDVYTGNYELKNDTLYFRYKDSIPKAGSKAIIQNGYVNYINGDYSESVQIKLNKLKGL</sequence>
<evidence type="ECO:0000313" key="2">
    <source>
        <dbReference type="Proteomes" id="UP001629058"/>
    </source>
</evidence>